<dbReference type="Proteomes" id="UP000295293">
    <property type="component" value="Unassembled WGS sequence"/>
</dbReference>
<dbReference type="CDD" id="cd00082">
    <property type="entry name" value="HisKA"/>
    <property type="match status" value="1"/>
</dbReference>
<dbReference type="InterPro" id="IPR005467">
    <property type="entry name" value="His_kinase_dom"/>
</dbReference>
<evidence type="ECO:0000256" key="1">
    <source>
        <dbReference type="ARBA" id="ARBA00000085"/>
    </source>
</evidence>
<dbReference type="SUPFAM" id="SSF47384">
    <property type="entry name" value="Homodimeric domain of signal transducing histidine kinase"/>
    <property type="match status" value="1"/>
</dbReference>
<keyword evidence="4" id="KW-0597">Phosphoprotein</keyword>
<evidence type="ECO:0000256" key="7">
    <source>
        <dbReference type="ARBA" id="ARBA00022777"/>
    </source>
</evidence>
<evidence type="ECO:0000256" key="8">
    <source>
        <dbReference type="ARBA" id="ARBA00022989"/>
    </source>
</evidence>
<keyword evidence="15" id="KW-1185">Reference proteome</keyword>
<dbReference type="GO" id="GO:0005886">
    <property type="term" value="C:plasma membrane"/>
    <property type="evidence" value="ECO:0007669"/>
    <property type="project" value="TreeGrafter"/>
</dbReference>
<evidence type="ECO:0000256" key="11">
    <source>
        <dbReference type="SAM" id="Phobius"/>
    </source>
</evidence>
<comment type="catalytic activity">
    <reaction evidence="1">
        <text>ATP + protein L-histidine = ADP + protein N-phospho-L-histidine.</text>
        <dbReference type="EC" id="2.7.13.3"/>
    </reaction>
</comment>
<dbReference type="PRINTS" id="PR00344">
    <property type="entry name" value="BCTRLSENSOR"/>
</dbReference>
<comment type="subcellular location">
    <subcellularLocation>
        <location evidence="2">Membrane</location>
    </subcellularLocation>
</comment>
<feature type="domain" description="HAMP" evidence="13">
    <location>
        <begin position="189"/>
        <end position="241"/>
    </location>
</feature>
<keyword evidence="9" id="KW-0902">Two-component regulatory system</keyword>
<dbReference type="SMART" id="SM00304">
    <property type="entry name" value="HAMP"/>
    <property type="match status" value="1"/>
</dbReference>
<evidence type="ECO:0000256" key="9">
    <source>
        <dbReference type="ARBA" id="ARBA00023012"/>
    </source>
</evidence>
<dbReference type="PANTHER" id="PTHR45436">
    <property type="entry name" value="SENSOR HISTIDINE KINASE YKOH"/>
    <property type="match status" value="1"/>
</dbReference>
<comment type="caution">
    <text evidence="14">The sequence shown here is derived from an EMBL/GenBank/DDBJ whole genome shotgun (WGS) entry which is preliminary data.</text>
</comment>
<keyword evidence="10 11" id="KW-0472">Membrane</keyword>
<evidence type="ECO:0000256" key="5">
    <source>
        <dbReference type="ARBA" id="ARBA00022679"/>
    </source>
</evidence>
<accession>A0A4R6YSB2</accession>
<gene>
    <name evidence="14" type="ORF">DFR29_11143</name>
</gene>
<reference evidence="14 15" key="1">
    <citation type="submission" date="2019-03" db="EMBL/GenBank/DDBJ databases">
        <title>Genomic Encyclopedia of Type Strains, Phase IV (KMG-IV): sequencing the most valuable type-strain genomes for metagenomic binning, comparative biology and taxonomic classification.</title>
        <authorList>
            <person name="Goeker M."/>
        </authorList>
    </citation>
    <scope>NUCLEOTIDE SEQUENCE [LARGE SCALE GENOMIC DNA]</scope>
    <source>
        <strain evidence="14 15">DSM 21667</strain>
    </source>
</reference>
<dbReference type="AlphaFoldDB" id="A0A4R6YSB2"/>
<proteinExistence type="predicted"/>
<dbReference type="EC" id="2.7.13.3" evidence="3"/>
<dbReference type="InterPro" id="IPR036097">
    <property type="entry name" value="HisK_dim/P_sf"/>
</dbReference>
<dbReference type="Pfam" id="PF00672">
    <property type="entry name" value="HAMP"/>
    <property type="match status" value="1"/>
</dbReference>
<evidence type="ECO:0000256" key="6">
    <source>
        <dbReference type="ARBA" id="ARBA00022692"/>
    </source>
</evidence>
<dbReference type="SUPFAM" id="SSF158472">
    <property type="entry name" value="HAMP domain-like"/>
    <property type="match status" value="1"/>
</dbReference>
<protein>
    <recommendedName>
        <fullName evidence="3">histidine kinase</fullName>
        <ecNumber evidence="3">2.7.13.3</ecNumber>
    </recommendedName>
</protein>
<keyword evidence="7 14" id="KW-0418">Kinase</keyword>
<dbReference type="PROSITE" id="PS50885">
    <property type="entry name" value="HAMP"/>
    <property type="match status" value="1"/>
</dbReference>
<feature type="domain" description="Histidine kinase" evidence="12">
    <location>
        <begin position="249"/>
        <end position="464"/>
    </location>
</feature>
<dbReference type="InterPro" id="IPR003660">
    <property type="entry name" value="HAMP_dom"/>
</dbReference>
<evidence type="ECO:0000259" key="13">
    <source>
        <dbReference type="PROSITE" id="PS50885"/>
    </source>
</evidence>
<organism evidence="14 15">
    <name type="scientific">Tahibacter aquaticus</name>
    <dbReference type="NCBI Taxonomy" id="520092"/>
    <lineage>
        <taxon>Bacteria</taxon>
        <taxon>Pseudomonadati</taxon>
        <taxon>Pseudomonadota</taxon>
        <taxon>Gammaproteobacteria</taxon>
        <taxon>Lysobacterales</taxon>
        <taxon>Rhodanobacteraceae</taxon>
        <taxon>Tahibacter</taxon>
    </lineage>
</organism>
<dbReference type="Gene3D" id="3.30.565.10">
    <property type="entry name" value="Histidine kinase-like ATPase, C-terminal domain"/>
    <property type="match status" value="1"/>
</dbReference>
<keyword evidence="8 11" id="KW-1133">Transmembrane helix</keyword>
<dbReference type="CDD" id="cd06225">
    <property type="entry name" value="HAMP"/>
    <property type="match status" value="1"/>
</dbReference>
<evidence type="ECO:0000256" key="10">
    <source>
        <dbReference type="ARBA" id="ARBA00023136"/>
    </source>
</evidence>
<keyword evidence="6 11" id="KW-0812">Transmembrane</keyword>
<dbReference type="InterPro" id="IPR003594">
    <property type="entry name" value="HATPase_dom"/>
</dbReference>
<sequence>MRLSIGHRLFVALLAAILLIAAIGLELVRWTLFDNFSARRNDADAVFLGALADGLAERYRQSGNWSFLPPAPRDAAVWLGEQIQHGKRPSPRATIPTNLAERVGVLDAHEQLLAGTIARRWVIAFASVDTIRRPVEVDGRTVGYVVLAQSRNPDDALAVAFLLQQQDRLLLALGLGVLVSALVAALLAAHFRRPIRRLRDASRRLEEGQFDTRLALRRGDELGELAQAFDRLAARLADAEALRRRWVADTSHELRTPLSVLRAQLESLQDGIRRATPDNIASMLRQVGALGLLVDDLSALARGDVERRDGEPVATDAWPLVDQVFTDFADKFRRAGLHASLGAAPAQSTVRCDAEPLRRVLSNLLENCVRYTDPGGAVDVQWVVAGKELHIVVDDTAPGVAQAALARLGERFFRPDPSRNRQTGGSGLGLALCRQIVEAHGGRLEFSASPLGGLRARVVLGLVAP</sequence>
<dbReference type="InterPro" id="IPR004358">
    <property type="entry name" value="Sig_transdc_His_kin-like_C"/>
</dbReference>
<dbReference type="SMART" id="SM00387">
    <property type="entry name" value="HATPase_c"/>
    <property type="match status" value="1"/>
</dbReference>
<dbReference type="InterPro" id="IPR036890">
    <property type="entry name" value="HATPase_C_sf"/>
</dbReference>
<dbReference type="InterPro" id="IPR003661">
    <property type="entry name" value="HisK_dim/P_dom"/>
</dbReference>
<dbReference type="GO" id="GO:0000155">
    <property type="term" value="F:phosphorelay sensor kinase activity"/>
    <property type="evidence" value="ECO:0007669"/>
    <property type="project" value="InterPro"/>
</dbReference>
<evidence type="ECO:0000313" key="14">
    <source>
        <dbReference type="EMBL" id="TDR41131.1"/>
    </source>
</evidence>
<evidence type="ECO:0000256" key="2">
    <source>
        <dbReference type="ARBA" id="ARBA00004370"/>
    </source>
</evidence>
<dbReference type="Gene3D" id="1.10.287.130">
    <property type="match status" value="1"/>
</dbReference>
<dbReference type="EMBL" id="SNZH01000011">
    <property type="protein sequence ID" value="TDR41131.1"/>
    <property type="molecule type" value="Genomic_DNA"/>
</dbReference>
<dbReference type="OrthoDB" id="9804645at2"/>
<feature type="transmembrane region" description="Helical" evidence="11">
    <location>
        <begin position="169"/>
        <end position="189"/>
    </location>
</feature>
<name>A0A4R6YSB2_9GAMM</name>
<dbReference type="InterPro" id="IPR050428">
    <property type="entry name" value="TCS_sensor_his_kinase"/>
</dbReference>
<dbReference type="SUPFAM" id="SSF55874">
    <property type="entry name" value="ATPase domain of HSP90 chaperone/DNA topoisomerase II/histidine kinase"/>
    <property type="match status" value="1"/>
</dbReference>
<dbReference type="PANTHER" id="PTHR45436:SF5">
    <property type="entry name" value="SENSOR HISTIDINE KINASE TRCS"/>
    <property type="match status" value="1"/>
</dbReference>
<evidence type="ECO:0000256" key="4">
    <source>
        <dbReference type="ARBA" id="ARBA00022553"/>
    </source>
</evidence>
<evidence type="ECO:0000256" key="3">
    <source>
        <dbReference type="ARBA" id="ARBA00012438"/>
    </source>
</evidence>
<keyword evidence="5" id="KW-0808">Transferase</keyword>
<dbReference type="Pfam" id="PF02518">
    <property type="entry name" value="HATPase_c"/>
    <property type="match status" value="1"/>
</dbReference>
<dbReference type="PROSITE" id="PS50109">
    <property type="entry name" value="HIS_KIN"/>
    <property type="match status" value="1"/>
</dbReference>
<dbReference type="RefSeq" id="WP_133819890.1">
    <property type="nucleotide sequence ID" value="NZ_SNZH01000011.1"/>
</dbReference>
<evidence type="ECO:0000259" key="12">
    <source>
        <dbReference type="PROSITE" id="PS50109"/>
    </source>
</evidence>
<dbReference type="SMART" id="SM00388">
    <property type="entry name" value="HisKA"/>
    <property type="match status" value="1"/>
</dbReference>
<dbReference type="Pfam" id="PF00512">
    <property type="entry name" value="HisKA"/>
    <property type="match status" value="1"/>
</dbReference>
<dbReference type="Gene3D" id="6.10.340.10">
    <property type="match status" value="1"/>
</dbReference>
<evidence type="ECO:0000313" key="15">
    <source>
        <dbReference type="Proteomes" id="UP000295293"/>
    </source>
</evidence>